<feature type="compositionally biased region" description="Acidic residues" evidence="3">
    <location>
        <begin position="71"/>
        <end position="80"/>
    </location>
</feature>
<dbReference type="PANTHER" id="PTHR21686:SF12">
    <property type="entry name" value="DEOXYNUCLEOTIDYLTRANSFERASE TERMINAL-INTERACTING PROTEIN 2"/>
    <property type="match status" value="1"/>
</dbReference>
<feature type="region of interest" description="Disordered" evidence="3">
    <location>
        <begin position="1"/>
        <end position="48"/>
    </location>
</feature>
<dbReference type="InterPro" id="IPR014810">
    <property type="entry name" value="Fcf2_C"/>
</dbReference>
<evidence type="ECO:0000313" key="6">
    <source>
        <dbReference type="Proteomes" id="UP001050691"/>
    </source>
</evidence>
<feature type="compositionally biased region" description="Low complexity" evidence="3">
    <location>
        <begin position="17"/>
        <end position="29"/>
    </location>
</feature>
<comment type="subcellular location">
    <subcellularLocation>
        <location evidence="1">Nucleus</location>
        <location evidence="1">Nucleolus</location>
    </subcellularLocation>
</comment>
<feature type="domain" description="Fcf2 pre-rRNA processing C-terminal" evidence="4">
    <location>
        <begin position="164"/>
        <end position="267"/>
    </location>
</feature>
<feature type="compositionally biased region" description="Basic and acidic residues" evidence="3">
    <location>
        <begin position="123"/>
        <end position="134"/>
    </location>
</feature>
<keyword evidence="6" id="KW-1185">Reference proteome</keyword>
<dbReference type="AlphaFoldDB" id="A0AAV5ALM3"/>
<dbReference type="PANTHER" id="PTHR21686">
    <property type="entry name" value="DEOXYNUCLEOTIDYLTRANSFERASE TERMINAL-INTERACTING PROTEIN 2"/>
    <property type="match status" value="1"/>
</dbReference>
<dbReference type="Pfam" id="PF08698">
    <property type="entry name" value="Fcf2"/>
    <property type="match status" value="1"/>
</dbReference>
<evidence type="ECO:0000256" key="3">
    <source>
        <dbReference type="SAM" id="MobiDB-lite"/>
    </source>
</evidence>
<accession>A0AAV5ALM3</accession>
<dbReference type="Proteomes" id="UP001050691">
    <property type="component" value="Unassembled WGS sequence"/>
</dbReference>
<dbReference type="GO" id="GO:0005730">
    <property type="term" value="C:nucleolus"/>
    <property type="evidence" value="ECO:0007669"/>
    <property type="project" value="UniProtKB-SubCell"/>
</dbReference>
<evidence type="ECO:0000256" key="1">
    <source>
        <dbReference type="ARBA" id="ARBA00004604"/>
    </source>
</evidence>
<comment type="caution">
    <text evidence="5">The sequence shown here is derived from an EMBL/GenBank/DDBJ whole genome shotgun (WGS) entry which is preliminary data.</text>
</comment>
<dbReference type="GO" id="GO:0006396">
    <property type="term" value="P:RNA processing"/>
    <property type="evidence" value="ECO:0007669"/>
    <property type="project" value="TreeGrafter"/>
</dbReference>
<dbReference type="GO" id="GO:0003723">
    <property type="term" value="F:RNA binding"/>
    <property type="evidence" value="ECO:0007669"/>
    <property type="project" value="TreeGrafter"/>
</dbReference>
<feature type="compositionally biased region" description="Acidic residues" evidence="3">
    <location>
        <begin position="30"/>
        <end position="42"/>
    </location>
</feature>
<gene>
    <name evidence="5" type="ORF">Clacol_007593</name>
</gene>
<evidence type="ECO:0000259" key="4">
    <source>
        <dbReference type="Pfam" id="PF08698"/>
    </source>
</evidence>
<sequence length="294" mass="33068">MQSDSEIQQQDEEEQAAHSSSSSSDSSSSYDDDSESENDSESDSITSEYLVSLLEKAKANIREKKGKQRQEEEEVEENNDGDILLLEKDDEDQPLPALDPGPSMPKPYFVFGNSRTQPGLLVRDIEVEKLEKSAPSEPAAPPPPLPLNKDNKPLTKKQRKEQRRATAGPAWFDLPAPDPAELPKLYREVEAVRLRNALDPKRFYRKDEGEGKGIKGLPKYFAIGTILPSKTPFGTTSGDNLPKSHRKRTIVDELVDDAEAKRYAKKKFSELQGVREAAGRNTLHRKRALRQKKW</sequence>
<feature type="region of interest" description="Disordered" evidence="3">
    <location>
        <begin position="61"/>
        <end position="177"/>
    </location>
</feature>
<evidence type="ECO:0000256" key="2">
    <source>
        <dbReference type="ARBA" id="ARBA00023242"/>
    </source>
</evidence>
<evidence type="ECO:0000313" key="5">
    <source>
        <dbReference type="EMBL" id="GJJ13341.1"/>
    </source>
</evidence>
<dbReference type="InterPro" id="IPR039883">
    <property type="entry name" value="Fcf2/DNTTIP2"/>
</dbReference>
<protein>
    <recommendedName>
        <fullName evidence="4">Fcf2 pre-rRNA processing C-terminal domain-containing protein</fullName>
    </recommendedName>
</protein>
<organism evidence="5 6">
    <name type="scientific">Clathrus columnatus</name>
    <dbReference type="NCBI Taxonomy" id="1419009"/>
    <lineage>
        <taxon>Eukaryota</taxon>
        <taxon>Fungi</taxon>
        <taxon>Dikarya</taxon>
        <taxon>Basidiomycota</taxon>
        <taxon>Agaricomycotina</taxon>
        <taxon>Agaricomycetes</taxon>
        <taxon>Phallomycetidae</taxon>
        <taxon>Phallales</taxon>
        <taxon>Clathraceae</taxon>
        <taxon>Clathrus</taxon>
    </lineage>
</organism>
<keyword evidence="2" id="KW-0539">Nucleus</keyword>
<dbReference type="EMBL" id="BPWL01000008">
    <property type="protein sequence ID" value="GJJ13341.1"/>
    <property type="molecule type" value="Genomic_DNA"/>
</dbReference>
<name>A0AAV5ALM3_9AGAM</name>
<reference evidence="5" key="1">
    <citation type="submission" date="2021-10" db="EMBL/GenBank/DDBJ databases">
        <title>De novo Genome Assembly of Clathrus columnatus (Basidiomycota, Fungi) Using Illumina and Nanopore Sequence Data.</title>
        <authorList>
            <person name="Ogiso-Tanaka E."/>
            <person name="Itagaki H."/>
            <person name="Hosoya T."/>
            <person name="Hosaka K."/>
        </authorList>
    </citation>
    <scope>NUCLEOTIDE SEQUENCE</scope>
    <source>
        <strain evidence="5">MO-923</strain>
    </source>
</reference>
<proteinExistence type="predicted"/>